<reference evidence="1" key="1">
    <citation type="journal article" date="2020" name="Nature">
        <title>Giant virus diversity and host interactions through global metagenomics.</title>
        <authorList>
            <person name="Schulz F."/>
            <person name="Roux S."/>
            <person name="Paez-Espino D."/>
            <person name="Jungbluth S."/>
            <person name="Walsh D.A."/>
            <person name="Denef V.J."/>
            <person name="McMahon K.D."/>
            <person name="Konstantinidis K.T."/>
            <person name="Eloe-Fadrosh E.A."/>
            <person name="Kyrpides N.C."/>
            <person name="Woyke T."/>
        </authorList>
    </citation>
    <scope>NUCLEOTIDE SEQUENCE</scope>
    <source>
        <strain evidence="1">GVMAG-S-1040241-154</strain>
    </source>
</reference>
<dbReference type="EMBL" id="MN740684">
    <property type="protein sequence ID" value="QHU07407.1"/>
    <property type="molecule type" value="Genomic_DNA"/>
</dbReference>
<sequence length="86" mass="10248">MFFEDFTKLFNCALCNQCINSKENIEKIIEPSPKSESEFKLYKFKDNLNNNGFISEEKRRGIYDVKKELESKMLFETNKNNNRIPI</sequence>
<protein>
    <submittedName>
        <fullName evidence="1">Uncharacterized protein</fullName>
    </submittedName>
</protein>
<organism evidence="1">
    <name type="scientific">viral metagenome</name>
    <dbReference type="NCBI Taxonomy" id="1070528"/>
    <lineage>
        <taxon>unclassified sequences</taxon>
        <taxon>metagenomes</taxon>
        <taxon>organismal metagenomes</taxon>
    </lineage>
</organism>
<dbReference type="AlphaFoldDB" id="A0A6C0JSI5"/>
<name>A0A6C0JSI5_9ZZZZ</name>
<accession>A0A6C0JSI5</accession>
<evidence type="ECO:0000313" key="1">
    <source>
        <dbReference type="EMBL" id="QHU07407.1"/>
    </source>
</evidence>
<proteinExistence type="predicted"/>